<organism evidence="10 11">
    <name type="scientific">Cryptosporidium xiaoi</name>
    <dbReference type="NCBI Taxonomy" id="659607"/>
    <lineage>
        <taxon>Eukaryota</taxon>
        <taxon>Sar</taxon>
        <taxon>Alveolata</taxon>
        <taxon>Apicomplexa</taxon>
        <taxon>Conoidasida</taxon>
        <taxon>Coccidia</taxon>
        <taxon>Eucoccidiorida</taxon>
        <taxon>Eimeriorina</taxon>
        <taxon>Cryptosporidiidae</taxon>
        <taxon>Cryptosporidium</taxon>
    </lineage>
</organism>
<dbReference type="Gene3D" id="3.40.50.300">
    <property type="entry name" value="P-loop containing nucleotide triphosphate hydrolases"/>
    <property type="match status" value="1"/>
</dbReference>
<dbReference type="EMBL" id="JAWDEY010000003">
    <property type="protein sequence ID" value="KAK6590835.1"/>
    <property type="molecule type" value="Genomic_DNA"/>
</dbReference>
<accession>A0AAV9Y1F5</accession>
<feature type="binding site" evidence="7">
    <location>
        <begin position="23"/>
        <end position="30"/>
    </location>
    <ligand>
        <name>GTP</name>
        <dbReference type="ChEBI" id="CHEBI:37565"/>
    </ligand>
</feature>
<evidence type="ECO:0000256" key="4">
    <source>
        <dbReference type="ARBA" id="ARBA00023134"/>
    </source>
</evidence>
<feature type="binding site" evidence="7">
    <location>
        <begin position="125"/>
        <end position="128"/>
    </location>
    <ligand>
        <name>GTP</name>
        <dbReference type="ChEBI" id="CHEBI:37565"/>
    </ligand>
</feature>
<dbReference type="NCBIfam" id="TIGR00231">
    <property type="entry name" value="small_GTP"/>
    <property type="match status" value="1"/>
</dbReference>
<dbReference type="InterPro" id="IPR045873">
    <property type="entry name" value="Arl2"/>
</dbReference>
<dbReference type="PROSITE" id="PS51417">
    <property type="entry name" value="ARF"/>
    <property type="match status" value="1"/>
</dbReference>
<dbReference type="FunFam" id="3.40.50.300:FF:000393">
    <property type="entry name" value="ADP-ribosylation factor-like 2, arl2"/>
    <property type="match status" value="1"/>
</dbReference>
<feature type="binding site" evidence="8">
    <location>
        <position position="30"/>
    </location>
    <ligand>
        <name>Mg(2+)</name>
        <dbReference type="ChEBI" id="CHEBI:18420"/>
    </ligand>
</feature>
<protein>
    <recommendedName>
        <fullName evidence="6">ADP-ribosylation factor-like protein 2</fullName>
    </recommendedName>
</protein>
<dbReference type="CDD" id="cd04154">
    <property type="entry name" value="Arl2"/>
    <property type="match status" value="1"/>
</dbReference>
<dbReference type="Pfam" id="PF00025">
    <property type="entry name" value="Arf"/>
    <property type="match status" value="1"/>
</dbReference>
<dbReference type="InterPro" id="IPR044612">
    <property type="entry name" value="ARL2/3"/>
</dbReference>
<dbReference type="Proteomes" id="UP001311799">
    <property type="component" value="Unassembled WGS sequence"/>
</dbReference>
<evidence type="ECO:0000256" key="1">
    <source>
        <dbReference type="ARBA" id="ARBA00010290"/>
    </source>
</evidence>
<evidence type="ECO:0000256" key="7">
    <source>
        <dbReference type="PIRSR" id="PIRSR606689-1"/>
    </source>
</evidence>
<keyword evidence="8" id="KW-0479">Metal-binding</keyword>
<feature type="binding site" evidence="8">
    <location>
        <position position="47"/>
    </location>
    <ligand>
        <name>Mg(2+)</name>
        <dbReference type="ChEBI" id="CHEBI:18420"/>
    </ligand>
</feature>
<feature type="binding site" evidence="7">
    <location>
        <position position="69"/>
    </location>
    <ligand>
        <name>GTP</name>
        <dbReference type="ChEBI" id="CHEBI:37565"/>
    </ligand>
</feature>
<dbReference type="InterPro" id="IPR027417">
    <property type="entry name" value="P-loop_NTPase"/>
</dbReference>
<reference evidence="10 11" key="1">
    <citation type="submission" date="2023-10" db="EMBL/GenBank/DDBJ databases">
        <title>Comparative genomics analysis reveals potential genetic determinants of host preference in Cryptosporidium xiaoi.</title>
        <authorList>
            <person name="Xiao L."/>
            <person name="Li J."/>
        </authorList>
    </citation>
    <scope>NUCLEOTIDE SEQUENCE [LARGE SCALE GENOMIC DNA]</scope>
    <source>
        <strain evidence="10 11">52996</strain>
    </source>
</reference>
<dbReference type="SMART" id="SM00177">
    <property type="entry name" value="ARF"/>
    <property type="match status" value="1"/>
</dbReference>
<keyword evidence="2" id="KW-0519">Myristate</keyword>
<dbReference type="PANTHER" id="PTHR45697">
    <property type="entry name" value="ADP-RIBOSYLATION FACTOR-LIKE PROTEIN 2-RELATED"/>
    <property type="match status" value="1"/>
</dbReference>
<dbReference type="InterPro" id="IPR005225">
    <property type="entry name" value="Small_GTP-bd"/>
</dbReference>
<evidence type="ECO:0000256" key="9">
    <source>
        <dbReference type="RuleBase" id="RU003925"/>
    </source>
</evidence>
<evidence type="ECO:0000313" key="11">
    <source>
        <dbReference type="Proteomes" id="UP001311799"/>
    </source>
</evidence>
<keyword evidence="4 7" id="KW-0342">GTP-binding</keyword>
<dbReference type="GO" id="GO:0005525">
    <property type="term" value="F:GTP binding"/>
    <property type="evidence" value="ECO:0007669"/>
    <property type="project" value="UniProtKB-KW"/>
</dbReference>
<sequence>MTLLKAIRKAKMKEREMRILVLGLDNAGKTTIVRNFAGEDILLIQPTLGFNIKTLIHGKYRLNTWDIGGQKTIRSYWRNYFESTDGIIWVVDSTNIDRIESCNEELQKLLSEERLSGASLLVFANKQDLPNALEPEKIAEALSLSEIKNRHWRIQPCCGLNGNGIDKGIDWIVNDIAAKLFLLIRESD</sequence>
<evidence type="ECO:0000256" key="3">
    <source>
        <dbReference type="ARBA" id="ARBA00022741"/>
    </source>
</evidence>
<evidence type="ECO:0000256" key="5">
    <source>
        <dbReference type="ARBA" id="ARBA00023288"/>
    </source>
</evidence>
<dbReference type="SMART" id="SM00178">
    <property type="entry name" value="SAR"/>
    <property type="match status" value="1"/>
</dbReference>
<dbReference type="PRINTS" id="PR00328">
    <property type="entry name" value="SAR1GTPBP"/>
</dbReference>
<comment type="similarity">
    <text evidence="1 9">Belongs to the small GTPase superfamily. Arf family.</text>
</comment>
<keyword evidence="5" id="KW-0449">Lipoprotein</keyword>
<dbReference type="GO" id="GO:0003924">
    <property type="term" value="F:GTPase activity"/>
    <property type="evidence" value="ECO:0007669"/>
    <property type="project" value="InterPro"/>
</dbReference>
<evidence type="ECO:0000256" key="2">
    <source>
        <dbReference type="ARBA" id="ARBA00022707"/>
    </source>
</evidence>
<keyword evidence="8" id="KW-0460">Magnesium</keyword>
<name>A0AAV9Y1F5_9CRYT</name>
<dbReference type="InterPro" id="IPR006689">
    <property type="entry name" value="Small_GTPase_ARF/SAR"/>
</dbReference>
<dbReference type="AlphaFoldDB" id="A0AAV9Y1F5"/>
<keyword evidence="11" id="KW-1185">Reference proteome</keyword>
<gene>
    <name evidence="10" type="ORF">RS030_121995</name>
</gene>
<evidence type="ECO:0000313" key="10">
    <source>
        <dbReference type="EMBL" id="KAK6590835.1"/>
    </source>
</evidence>
<evidence type="ECO:0000256" key="8">
    <source>
        <dbReference type="PIRSR" id="PIRSR606689-2"/>
    </source>
</evidence>
<evidence type="ECO:0000256" key="6">
    <source>
        <dbReference type="ARBA" id="ARBA00026198"/>
    </source>
</evidence>
<keyword evidence="3 7" id="KW-0547">Nucleotide-binding</keyword>
<dbReference type="SUPFAM" id="SSF52540">
    <property type="entry name" value="P-loop containing nucleoside triphosphate hydrolases"/>
    <property type="match status" value="1"/>
</dbReference>
<dbReference type="GO" id="GO:0046872">
    <property type="term" value="F:metal ion binding"/>
    <property type="evidence" value="ECO:0007669"/>
    <property type="project" value="UniProtKB-KW"/>
</dbReference>
<comment type="caution">
    <text evidence="10">The sequence shown here is derived from an EMBL/GenBank/DDBJ whole genome shotgun (WGS) entry which is preliminary data.</text>
</comment>
<proteinExistence type="inferred from homology"/>